<dbReference type="VEuPathDB" id="FungiDB:H257_00177"/>
<accession>W4HBZ6</accession>
<feature type="transmembrane region" description="Helical" evidence="2">
    <location>
        <begin position="42"/>
        <end position="62"/>
    </location>
</feature>
<name>W4HBZ6_APHAT</name>
<dbReference type="GeneID" id="20802173"/>
<feature type="compositionally biased region" description="Pro residues" evidence="1">
    <location>
        <begin position="92"/>
        <end position="101"/>
    </location>
</feature>
<gene>
    <name evidence="3" type="ORF">H257_00177</name>
</gene>
<sequence length="147" mass="15937">MSTSPVSDSGKPLSMELLFNVNDGRRSFGIPPLANTETPDTAYLVMLIAIVVVVVVGGVVMFRPKPVQVLWRALGFQEPTKPINLNEASDDGPPPPPPNPQVAPQDFDFDDTNWHDDSGIEMCQSPPSTRQSAIDSSLHAYATINVH</sequence>
<evidence type="ECO:0000313" key="3">
    <source>
        <dbReference type="EMBL" id="ETV88633.1"/>
    </source>
</evidence>
<keyword evidence="2" id="KW-1133">Transmembrane helix</keyword>
<evidence type="ECO:0000256" key="2">
    <source>
        <dbReference type="SAM" id="Phobius"/>
    </source>
</evidence>
<protein>
    <submittedName>
        <fullName evidence="3">Uncharacterized protein</fullName>
    </submittedName>
</protein>
<dbReference type="RefSeq" id="XP_009821033.1">
    <property type="nucleotide sequence ID" value="XM_009822731.1"/>
</dbReference>
<dbReference type="EMBL" id="KI913114">
    <property type="protein sequence ID" value="ETV88633.1"/>
    <property type="molecule type" value="Genomic_DNA"/>
</dbReference>
<evidence type="ECO:0000256" key="1">
    <source>
        <dbReference type="SAM" id="MobiDB-lite"/>
    </source>
</evidence>
<reference evidence="3" key="1">
    <citation type="submission" date="2013-12" db="EMBL/GenBank/DDBJ databases">
        <title>The Genome Sequence of Aphanomyces astaci APO3.</title>
        <authorList>
            <consortium name="The Broad Institute Genomics Platform"/>
            <person name="Russ C."/>
            <person name="Tyler B."/>
            <person name="van West P."/>
            <person name="Dieguez-Uribeondo J."/>
            <person name="Young S.K."/>
            <person name="Zeng Q."/>
            <person name="Gargeya S."/>
            <person name="Fitzgerald M."/>
            <person name="Abouelleil A."/>
            <person name="Alvarado L."/>
            <person name="Chapman S.B."/>
            <person name="Gainer-Dewar J."/>
            <person name="Goldberg J."/>
            <person name="Griggs A."/>
            <person name="Gujja S."/>
            <person name="Hansen M."/>
            <person name="Howarth C."/>
            <person name="Imamovic A."/>
            <person name="Ireland A."/>
            <person name="Larimer J."/>
            <person name="McCowan C."/>
            <person name="Murphy C."/>
            <person name="Pearson M."/>
            <person name="Poon T.W."/>
            <person name="Priest M."/>
            <person name="Roberts A."/>
            <person name="Saif S."/>
            <person name="Shea T."/>
            <person name="Sykes S."/>
            <person name="Wortman J."/>
            <person name="Nusbaum C."/>
            <person name="Birren B."/>
        </authorList>
    </citation>
    <scope>NUCLEOTIDE SEQUENCE [LARGE SCALE GENOMIC DNA]</scope>
    <source>
        <strain evidence="3">APO3</strain>
    </source>
</reference>
<organism evidence="3">
    <name type="scientific">Aphanomyces astaci</name>
    <name type="common">Crayfish plague agent</name>
    <dbReference type="NCBI Taxonomy" id="112090"/>
    <lineage>
        <taxon>Eukaryota</taxon>
        <taxon>Sar</taxon>
        <taxon>Stramenopiles</taxon>
        <taxon>Oomycota</taxon>
        <taxon>Saprolegniomycetes</taxon>
        <taxon>Saprolegniales</taxon>
        <taxon>Verrucalvaceae</taxon>
        <taxon>Aphanomyces</taxon>
    </lineage>
</organism>
<dbReference type="AlphaFoldDB" id="W4HBZ6"/>
<keyword evidence="2" id="KW-0812">Transmembrane</keyword>
<proteinExistence type="predicted"/>
<dbReference type="OrthoDB" id="10548313at2759"/>
<feature type="region of interest" description="Disordered" evidence="1">
    <location>
        <begin position="81"/>
        <end position="117"/>
    </location>
</feature>
<keyword evidence="2" id="KW-0472">Membrane</keyword>